<dbReference type="InterPro" id="IPR027417">
    <property type="entry name" value="P-loop_NTPase"/>
</dbReference>
<dbReference type="GO" id="GO:0051959">
    <property type="term" value="F:dynein light intermediate chain binding"/>
    <property type="evidence" value="ECO:0007669"/>
    <property type="project" value="InterPro"/>
</dbReference>
<accession>A0A812SYW0</accession>
<proteinExistence type="predicted"/>
<dbReference type="EMBL" id="CAJNIZ010026958">
    <property type="protein sequence ID" value="CAE7496444.1"/>
    <property type="molecule type" value="Genomic_DNA"/>
</dbReference>
<feature type="domain" description="Dynein heavy chain ATP-binding dynein motor region" evidence="1">
    <location>
        <begin position="1"/>
        <end position="108"/>
    </location>
</feature>
<dbReference type="PANTHER" id="PTHR22878">
    <property type="entry name" value="DYNEIN HEAVY CHAIN 6, AXONEMAL-LIKE-RELATED"/>
    <property type="match status" value="1"/>
</dbReference>
<sequence length="116" mass="13207">NNFKLFMQTKLSNPHYPPEIQAECTIINFTVTEDGLEDQLLFLVVKLERPDLAKKKSELIQQQNEFKVTLAHLEALLLEKLANAEGDILDDTELILSLEEAKKTSDEVKEKVVIAQ</sequence>
<feature type="non-terminal residue" evidence="2">
    <location>
        <position position="116"/>
    </location>
</feature>
<evidence type="ECO:0000259" key="1">
    <source>
        <dbReference type="Pfam" id="PF12781"/>
    </source>
</evidence>
<dbReference type="Gene3D" id="6.10.140.1060">
    <property type="match status" value="1"/>
</dbReference>
<keyword evidence="3" id="KW-1185">Reference proteome</keyword>
<comment type="caution">
    <text evidence="2">The sequence shown here is derived from an EMBL/GenBank/DDBJ whole genome shotgun (WGS) entry which is preliminary data.</text>
</comment>
<dbReference type="InterPro" id="IPR035706">
    <property type="entry name" value="AAA_9"/>
</dbReference>
<dbReference type="Proteomes" id="UP000649617">
    <property type="component" value="Unassembled WGS sequence"/>
</dbReference>
<dbReference type="Pfam" id="PF12781">
    <property type="entry name" value="AAA_9"/>
    <property type="match status" value="1"/>
</dbReference>
<dbReference type="OrthoDB" id="431346at2759"/>
<name>A0A812SYW0_SYMPI</name>
<dbReference type="Gene3D" id="3.40.50.300">
    <property type="entry name" value="P-loop containing nucleotide triphosphate hydrolases"/>
    <property type="match status" value="1"/>
</dbReference>
<dbReference type="PANTHER" id="PTHR22878:SF69">
    <property type="entry name" value="DYNEIN HEAVY CHAIN"/>
    <property type="match status" value="1"/>
</dbReference>
<feature type="non-terminal residue" evidence="2">
    <location>
        <position position="1"/>
    </location>
</feature>
<gene>
    <name evidence="2" type="primary">ODA11</name>
    <name evidence="2" type="ORF">SPIL2461_LOCUS12813</name>
</gene>
<organism evidence="2 3">
    <name type="scientific">Symbiodinium pilosum</name>
    <name type="common">Dinoflagellate</name>
    <dbReference type="NCBI Taxonomy" id="2952"/>
    <lineage>
        <taxon>Eukaryota</taxon>
        <taxon>Sar</taxon>
        <taxon>Alveolata</taxon>
        <taxon>Dinophyceae</taxon>
        <taxon>Suessiales</taxon>
        <taxon>Symbiodiniaceae</taxon>
        <taxon>Symbiodinium</taxon>
    </lineage>
</organism>
<dbReference type="InterPro" id="IPR026983">
    <property type="entry name" value="DHC"/>
</dbReference>
<dbReference type="GO" id="GO:0045505">
    <property type="term" value="F:dynein intermediate chain binding"/>
    <property type="evidence" value="ECO:0007669"/>
    <property type="project" value="InterPro"/>
</dbReference>
<dbReference type="AlphaFoldDB" id="A0A812SYW0"/>
<dbReference type="GO" id="GO:0007018">
    <property type="term" value="P:microtubule-based movement"/>
    <property type="evidence" value="ECO:0007669"/>
    <property type="project" value="InterPro"/>
</dbReference>
<protein>
    <submittedName>
        <fullName evidence="2">ODA11 protein</fullName>
    </submittedName>
</protein>
<evidence type="ECO:0000313" key="3">
    <source>
        <dbReference type="Proteomes" id="UP000649617"/>
    </source>
</evidence>
<dbReference type="GO" id="GO:0030286">
    <property type="term" value="C:dynein complex"/>
    <property type="evidence" value="ECO:0007669"/>
    <property type="project" value="InterPro"/>
</dbReference>
<reference evidence="2" key="1">
    <citation type="submission" date="2021-02" db="EMBL/GenBank/DDBJ databases">
        <authorList>
            <person name="Dougan E. K."/>
            <person name="Rhodes N."/>
            <person name="Thang M."/>
            <person name="Chan C."/>
        </authorList>
    </citation>
    <scope>NUCLEOTIDE SEQUENCE</scope>
</reference>
<evidence type="ECO:0000313" key="2">
    <source>
        <dbReference type="EMBL" id="CAE7496444.1"/>
    </source>
</evidence>